<accession>A0A806K271</accession>
<sequence>MNTIKINFANTQKSAECPYGTKASDLIENFGIPADEIAAVRVNNEIRPLGTSLLVNANVEPVLLDSRDGAMIYRRTLSFVLAIAARNIFPHRGVHVGHSLGHSYYYTFNDDEKCEKEDVQKLAAEMEKLVKEDLPIAFKYLAWEEAMELLKFLHQADTALLLEQRSSPRIKVNECQGYVDIYVQPLLAHTGQLYAFELMHYQDGFLLRFPGIGSKSLGAFADEPNLFKIYNDYKKWGRMIGVRVVGELNSKISNRTVREYIRIAEAHQARKLSDIAEQIAKRRDSVKMVLIAGPSSSGKTTSAKRLSLELMVMGFKPIAISLDDYYRGTEHTPKDEKGEPDYECLEALDVPYLNEQLQSLYRGEEIQIPVYDFKTGERSKAGGKKIRLEKENLLIVEGIHGLNDALTHTIERSTKFKVYISPLTQLNLDDHNRIPTSDNRLLRRMVRDSQFRGMQAAGTIRMWPKVQAGERKYIFPFQEGSDAAFNSSLDYELSVLKYYADPLLRAVKPNMHEYAEAVRLLSFLENFAPILPQHVPGTSILREFIGDSEFKY</sequence>
<dbReference type="SUPFAM" id="SSF55186">
    <property type="entry name" value="ThrRS/AlaRS common domain"/>
    <property type="match status" value="1"/>
</dbReference>
<dbReference type="InterPro" id="IPR006083">
    <property type="entry name" value="PRK/URK"/>
</dbReference>
<feature type="domain" description="AAA+ ATPase" evidence="1">
    <location>
        <begin position="285"/>
        <end position="446"/>
    </location>
</feature>
<dbReference type="Gene3D" id="3.40.50.300">
    <property type="entry name" value="P-loop containing nucleotide triphosphate hydrolases"/>
    <property type="match status" value="1"/>
</dbReference>
<dbReference type="AlphaFoldDB" id="A0A806K271"/>
<keyword evidence="2" id="KW-0808">Transferase</keyword>
<dbReference type="CDD" id="cd02028">
    <property type="entry name" value="UMPK_like"/>
    <property type="match status" value="1"/>
</dbReference>
<organism evidence="2">
    <name type="scientific">uncultured bacterium contig00007</name>
    <dbReference type="NCBI Taxonomy" id="1181499"/>
    <lineage>
        <taxon>Bacteria</taxon>
        <taxon>environmental samples</taxon>
    </lineage>
</organism>
<keyword evidence="2" id="KW-0418">Kinase</keyword>
<reference evidence="2" key="1">
    <citation type="submission" date="2012-03" db="EMBL/GenBank/DDBJ databases">
        <title>Functional metagenomics reveals considerable lignocellulase gene clusters in the gut microbiome of a wood-feeding higher termite.</title>
        <authorList>
            <person name="Liu N."/>
        </authorList>
    </citation>
    <scope>NUCLEOTIDE SEQUENCE</scope>
</reference>
<proteinExistence type="predicted"/>
<dbReference type="EC" id="2.7.1.48" evidence="2"/>
<dbReference type="EMBL" id="JQ844276">
    <property type="protein sequence ID" value="AGS54086.1"/>
    <property type="molecule type" value="Genomic_DNA"/>
</dbReference>
<dbReference type="InterPro" id="IPR027417">
    <property type="entry name" value="P-loop_NTPase"/>
</dbReference>
<dbReference type="Gene3D" id="3.30.980.10">
    <property type="entry name" value="Threonyl-trna Synthetase, Chain A, domain 2"/>
    <property type="match status" value="1"/>
</dbReference>
<dbReference type="InterPro" id="IPR003593">
    <property type="entry name" value="AAA+_ATPase"/>
</dbReference>
<dbReference type="GO" id="GO:0004849">
    <property type="term" value="F:uridine kinase activity"/>
    <property type="evidence" value="ECO:0007669"/>
    <property type="project" value="UniProtKB-EC"/>
</dbReference>
<name>A0A806K271_9BACT</name>
<dbReference type="SUPFAM" id="SSF52540">
    <property type="entry name" value="P-loop containing nucleoside triphosphate hydrolases"/>
    <property type="match status" value="1"/>
</dbReference>
<dbReference type="GO" id="GO:0005524">
    <property type="term" value="F:ATP binding"/>
    <property type="evidence" value="ECO:0007669"/>
    <property type="project" value="InterPro"/>
</dbReference>
<evidence type="ECO:0000313" key="2">
    <source>
        <dbReference type="EMBL" id="AGS54086.1"/>
    </source>
</evidence>
<evidence type="ECO:0000259" key="1">
    <source>
        <dbReference type="SMART" id="SM00382"/>
    </source>
</evidence>
<dbReference type="Pfam" id="PF00485">
    <property type="entry name" value="PRK"/>
    <property type="match status" value="1"/>
</dbReference>
<dbReference type="InterPro" id="IPR018163">
    <property type="entry name" value="Thr/Ala-tRNA-synth_IIc_edit"/>
</dbReference>
<protein>
    <submittedName>
        <fullName evidence="2">Uridine kinase</fullName>
        <ecNumber evidence="2">2.7.1.48</ecNumber>
    </submittedName>
</protein>
<dbReference type="PANTHER" id="PTHR10285">
    <property type="entry name" value="URIDINE KINASE"/>
    <property type="match status" value="1"/>
</dbReference>
<dbReference type="PRINTS" id="PR00988">
    <property type="entry name" value="URIDINKINASE"/>
</dbReference>
<dbReference type="SMART" id="SM00382">
    <property type="entry name" value="AAA"/>
    <property type="match status" value="1"/>
</dbReference>